<dbReference type="Proteomes" id="UP001499843">
    <property type="component" value="Unassembled WGS sequence"/>
</dbReference>
<sequence>MSTCEAPTAIGGLGGEPGEVLGAQMLFLGEGLAPPAERGIEVDERSVEVEEGQMLHPADHRKLWLNHDSRLWLWVAGLGKRLQDRPPYVPRTLSYGCIRVPLAAYRGSGSKRPAAEKPQVRD</sequence>
<accession>A0ABN3CQ41</accession>
<proteinExistence type="predicted"/>
<evidence type="ECO:0000313" key="1">
    <source>
        <dbReference type="EMBL" id="GAA2211412.1"/>
    </source>
</evidence>
<gene>
    <name evidence="1" type="ORF">GCM10009850_068710</name>
</gene>
<reference evidence="1 2" key="1">
    <citation type="journal article" date="2019" name="Int. J. Syst. Evol. Microbiol.">
        <title>The Global Catalogue of Microorganisms (GCM) 10K type strain sequencing project: providing services to taxonomists for standard genome sequencing and annotation.</title>
        <authorList>
            <consortium name="The Broad Institute Genomics Platform"/>
            <consortium name="The Broad Institute Genome Sequencing Center for Infectious Disease"/>
            <person name="Wu L."/>
            <person name="Ma J."/>
        </authorList>
    </citation>
    <scope>NUCLEOTIDE SEQUENCE [LARGE SCALE GENOMIC DNA]</scope>
    <source>
        <strain evidence="1 2">JCM 16114</strain>
    </source>
</reference>
<name>A0ABN3CQ41_9ACTN</name>
<dbReference type="EMBL" id="BAAAQX010000020">
    <property type="protein sequence ID" value="GAA2211412.1"/>
    <property type="molecule type" value="Genomic_DNA"/>
</dbReference>
<comment type="caution">
    <text evidence="1">The sequence shown here is derived from an EMBL/GenBank/DDBJ whole genome shotgun (WGS) entry which is preliminary data.</text>
</comment>
<evidence type="ECO:0000313" key="2">
    <source>
        <dbReference type="Proteomes" id="UP001499843"/>
    </source>
</evidence>
<organism evidence="1 2">
    <name type="scientific">Nonomuraea monospora</name>
    <dbReference type="NCBI Taxonomy" id="568818"/>
    <lineage>
        <taxon>Bacteria</taxon>
        <taxon>Bacillati</taxon>
        <taxon>Actinomycetota</taxon>
        <taxon>Actinomycetes</taxon>
        <taxon>Streptosporangiales</taxon>
        <taxon>Streptosporangiaceae</taxon>
        <taxon>Nonomuraea</taxon>
    </lineage>
</organism>
<protein>
    <submittedName>
        <fullName evidence="1">Uncharacterized protein</fullName>
    </submittedName>
</protein>
<keyword evidence="2" id="KW-1185">Reference proteome</keyword>